<evidence type="ECO:0000259" key="2">
    <source>
        <dbReference type="PROSITE" id="PS50057"/>
    </source>
</evidence>
<dbReference type="PANTHER" id="PTHR46900:SF2">
    <property type="entry name" value="TYROSINE-PROTEIN PHOSPHATASE NON-RECEPTOR TYPE 13"/>
    <property type="match status" value="1"/>
</dbReference>
<dbReference type="Gene3D" id="2.30.29.30">
    <property type="entry name" value="Pleckstrin-homology domain (PH domain)/Phosphotyrosine-binding domain (PTB)"/>
    <property type="match status" value="1"/>
</dbReference>
<feature type="compositionally biased region" description="Basic and acidic residues" evidence="1">
    <location>
        <begin position="1702"/>
        <end position="1711"/>
    </location>
</feature>
<feature type="domain" description="PDZ" evidence="3">
    <location>
        <begin position="748"/>
        <end position="829"/>
    </location>
</feature>
<dbReference type="InterPro" id="IPR035963">
    <property type="entry name" value="FERM_2"/>
</dbReference>
<dbReference type="InterPro" id="IPR000299">
    <property type="entry name" value="FERM_domain"/>
</dbReference>
<name>A0A0J7L767_LASNI</name>
<keyword evidence="5" id="KW-1185">Reference proteome</keyword>
<dbReference type="GO" id="GO:0030182">
    <property type="term" value="P:neuron differentiation"/>
    <property type="evidence" value="ECO:0007669"/>
    <property type="project" value="UniProtKB-ARBA"/>
</dbReference>
<dbReference type="STRING" id="67767.A0A0J7L767"/>
<protein>
    <submittedName>
        <fullName evidence="4">Ferm and pdz domain-containing protein 2</fullName>
    </submittedName>
</protein>
<feature type="domain" description="FERM" evidence="2">
    <location>
        <begin position="1"/>
        <end position="421"/>
    </location>
</feature>
<feature type="region of interest" description="Disordered" evidence="1">
    <location>
        <begin position="522"/>
        <end position="543"/>
    </location>
</feature>
<dbReference type="SUPFAM" id="SSF50729">
    <property type="entry name" value="PH domain-like"/>
    <property type="match status" value="1"/>
</dbReference>
<dbReference type="SUPFAM" id="SSF47031">
    <property type="entry name" value="Second domain of FERM"/>
    <property type="match status" value="1"/>
</dbReference>
<dbReference type="InterPro" id="IPR052074">
    <property type="entry name" value="NonRcpt_TyrProt_Phosphatase"/>
</dbReference>
<dbReference type="SUPFAM" id="SSF50156">
    <property type="entry name" value="PDZ domain-like"/>
    <property type="match status" value="1"/>
</dbReference>
<dbReference type="GO" id="GO:0071944">
    <property type="term" value="C:cell periphery"/>
    <property type="evidence" value="ECO:0007669"/>
    <property type="project" value="UniProtKB-ARBA"/>
</dbReference>
<dbReference type="Pfam" id="PF00373">
    <property type="entry name" value="FERM_M"/>
    <property type="match status" value="1"/>
</dbReference>
<dbReference type="SMART" id="SM00295">
    <property type="entry name" value="B41"/>
    <property type="match status" value="1"/>
</dbReference>
<dbReference type="PROSITE" id="PS50106">
    <property type="entry name" value="PDZ"/>
    <property type="match status" value="1"/>
</dbReference>
<dbReference type="PaxDb" id="67767-A0A0J7L767"/>
<proteinExistence type="predicted"/>
<dbReference type="InterPro" id="IPR019748">
    <property type="entry name" value="FERM_central"/>
</dbReference>
<evidence type="ECO:0000259" key="3">
    <source>
        <dbReference type="PROSITE" id="PS50106"/>
    </source>
</evidence>
<dbReference type="CDD" id="cd14473">
    <property type="entry name" value="FERM_B-lobe"/>
    <property type="match status" value="1"/>
</dbReference>
<evidence type="ECO:0000313" key="4">
    <source>
        <dbReference type="EMBL" id="KMQ98423.1"/>
    </source>
</evidence>
<dbReference type="EMBL" id="LBMM01000415">
    <property type="protein sequence ID" value="KMQ98423.1"/>
    <property type="molecule type" value="Genomic_DNA"/>
</dbReference>
<dbReference type="Pfam" id="PF00595">
    <property type="entry name" value="PDZ"/>
    <property type="match status" value="1"/>
</dbReference>
<reference evidence="4 5" key="1">
    <citation type="submission" date="2015-04" db="EMBL/GenBank/DDBJ databases">
        <title>Lasius niger genome sequencing.</title>
        <authorList>
            <person name="Konorov E.A."/>
            <person name="Nikitin M.A."/>
            <person name="Kirill M.V."/>
            <person name="Chang P."/>
        </authorList>
    </citation>
    <scope>NUCLEOTIDE SEQUENCE [LARGE SCALE GENOMIC DNA]</scope>
    <source>
        <tissue evidence="4">Whole</tissue>
    </source>
</reference>
<dbReference type="PROSITE" id="PS50057">
    <property type="entry name" value="FERM_3"/>
    <property type="match status" value="1"/>
</dbReference>
<feature type="region of interest" description="Disordered" evidence="1">
    <location>
        <begin position="1114"/>
        <end position="1145"/>
    </location>
</feature>
<feature type="region of interest" description="Disordered" evidence="1">
    <location>
        <begin position="1821"/>
        <end position="1872"/>
    </location>
</feature>
<dbReference type="SMART" id="SM01196">
    <property type="entry name" value="FERM_C"/>
    <property type="match status" value="1"/>
</dbReference>
<dbReference type="InterPro" id="IPR001478">
    <property type="entry name" value="PDZ"/>
</dbReference>
<sequence>MLTGQRVEVTCDPQKVTAGDLFQAIVQAESLDENFTLGLAVLLAGDFAMLPPDTKLNKVAPPGWLSSGKSKSFLGLPTSFMLYLRLRFFLPSLRGIRSWISKHLLYLQIRRCILEQQLVCPYSELINLTGLALQAEFGNYNVNEHGCGHYFLLEHYVPESMILSADRHQSQPCVDADTLRAQLHRAHRDRRGLDSNKAEEMFITHAQSLPDYGSHYYIATVDSKELEKLMAQQRKGKRIVSDNCDVVSSLDGNSTKNSYHQKKSAEREVCPAYDNIGIPRLGIRENAPMIPYTDEHTKGARLYHDEMCNNKNNNNIISNGINGNNNKNKTGKRKTESNVWLAIHAQGLKLLERGGEPRERTELAHFQWRDVQTLSYSKNCLVVYSKLNGKRCKFKLRMDHRKSYFAFKLTSLHHQFFLRLRSELTSLQGLAKDFGVPLTTETKSTPLKAKIGDGKTKIAIANTVKVQKKMNYPMQLEEYQNKENENPQKDTNVVVTKDVGREPGFYSSEEDALYAQVNVRLEPEGQSRDTEEESERGLTTPNEILLEPKSSLLETKSKNDKLYGSPRIDSETETECTYSLPKTISNNINQLDKPNNPEELYAAINKVRLSGKSEFPVPDEVWNVSDMKTSSLPNYGAPRQSGGFRTPSLPRRLGVKMGTRAIYSSLAQKDIAFTDDTESLSLKSDTESSIQSISARSTESPMPEAYVLNADIRTDDETFRVPEDESMSASLMARLEELSFAEERVLHTIKLERGHGGSIGLQVTEGNDGGVYVQAVSVGGSADMAGNVNKGDRIVAINGQNLLNLRYEDALKMLQSSSETVELVLSQPASQKNMESRNDQGQGPIQNHYLHYPQCDIAASCSKAESVNGRFRRENCNADIATDMIEANSPRSRDNDTISAREISPKIDKANDDIVLAKSAALKPPLLPSLGIASPKRNTFDKYPPLFFTLHDFEDVMSSTTDRDKNAPSANLEKKSSITQILDDDDDICFRVTTTNLPFEKCLDRWRGSFDNEFTEKFDDYRLDNNKNESDRTNVKRLSSYDSSNDDFDYRIGTKVRFAIDSPNPSKHNGNIKICVPCDSLQSCESIFGDEKAREQSVAPFVKWTEIREEFTDVKDSSDNLRDKSCASSAEKRNSATTEDDPFMLTDTNNVDMKLKTIPQSHYDDINDEKVRKEDSNFISWKEPVSNENLRIGNENMTTTITKEIIMSDKHAAIQIDQSKMLDASSEIAESFTDKSLEAVCSNEEANAAKITEKSTHREEIFLKKTGDDIKEKCIIKNEKIFVNESLPSFLNNRDDDKSSILTDDFTNESFRIEETRRLSTKEYKEKINFVDSKYNREEASSSDEIFAKSVPVKIRRNSFLETMLSDDSTDTSINCAISTKTVVSPMSMNEELSIPNESINEIREPDITKKNEHLCDFYNKTKIDIKNQKDYKKTEKKMVKVSSADIKSMQSENKNACDVKNDVLNELLCNFNNIKLKIVSPENTKPAMKIDGDKNIAHSIAIDNGISKEKKLASKSLEKSETGICDISISAKIIDVNNDMVIVEKTARENLTEINIKERLQDLQNSACNPAIDEKIIKNKNIEVTKLNESCNIKNKTVKDDSIKKTVDENISNIRSEEICVKTKIEETFEGIKSADQVKRESKKLRDIRAPKTILKNKSVECEQQRMNKFQNRIPIGAPATMNKIFDSREFEAIAVTSRSLENERKHEVTSKQTHSHGKEKTDEVIAASEADDDRGRVANRSTLALLDDTMGSDDKCAIARKTTSIIPCNNNDNNRAVTPVVNISNDQSSRDVVTITPGKVRSFVKYYEIRGDATTVERHSKINDREKVTKRKSTKSQAPPVAAGNSQPEVITKEKETKGGGRSVKSNSTLETSSNKIQFLKFATKIPKDSAVDSIHKTVKAESKVTKGHEKNGSNVIDKKTRAPLAKTGAKKSVQFQGDFTVIYSETFDGNESAGIVTDYDANALRKRRAPGIPPSRDSDGCQELIREFKKSEKLPDAGKSSFQQRDAVAQIHAVTSHGENSGINCFVSKPKTPQLIFYCTV</sequence>
<dbReference type="PANTHER" id="PTHR46900">
    <property type="entry name" value="TYROSINE-PROTEIN PHOSPHATASE NON-RECEPTOR TYPE 13"/>
    <property type="match status" value="1"/>
</dbReference>
<dbReference type="InterPro" id="IPR036034">
    <property type="entry name" value="PDZ_sf"/>
</dbReference>
<dbReference type="GO" id="GO:0009887">
    <property type="term" value="P:animal organ morphogenesis"/>
    <property type="evidence" value="ECO:0007669"/>
    <property type="project" value="UniProtKB-ARBA"/>
</dbReference>
<dbReference type="OrthoDB" id="123971at2759"/>
<evidence type="ECO:0000256" key="1">
    <source>
        <dbReference type="SAM" id="MobiDB-lite"/>
    </source>
</evidence>
<dbReference type="InterPro" id="IPR019749">
    <property type="entry name" value="Band_41_domain"/>
</dbReference>
<gene>
    <name evidence="4" type="ORF">RF55_1213</name>
</gene>
<feature type="compositionally biased region" description="Basic and acidic residues" evidence="1">
    <location>
        <begin position="1114"/>
        <end position="1134"/>
    </location>
</feature>
<dbReference type="InterPro" id="IPR011993">
    <property type="entry name" value="PH-like_dom_sf"/>
</dbReference>
<evidence type="ECO:0000313" key="5">
    <source>
        <dbReference type="Proteomes" id="UP000036403"/>
    </source>
</evidence>
<dbReference type="Gene3D" id="2.30.42.10">
    <property type="match status" value="1"/>
</dbReference>
<dbReference type="Pfam" id="PF09380">
    <property type="entry name" value="FERM_C"/>
    <property type="match status" value="1"/>
</dbReference>
<dbReference type="InterPro" id="IPR014352">
    <property type="entry name" value="FERM/acyl-CoA-bd_prot_sf"/>
</dbReference>
<dbReference type="Gene3D" id="1.20.80.10">
    <property type="match status" value="1"/>
</dbReference>
<dbReference type="InterPro" id="IPR018980">
    <property type="entry name" value="FERM_PH-like_C"/>
</dbReference>
<dbReference type="SMART" id="SM00228">
    <property type="entry name" value="PDZ"/>
    <property type="match status" value="1"/>
</dbReference>
<accession>A0A0J7L767</accession>
<comment type="caution">
    <text evidence="4">The sequence shown here is derived from an EMBL/GenBank/DDBJ whole genome shotgun (WGS) entry which is preliminary data.</text>
</comment>
<feature type="region of interest" description="Disordered" evidence="1">
    <location>
        <begin position="1701"/>
        <end position="1724"/>
    </location>
</feature>
<dbReference type="CDD" id="cd00136">
    <property type="entry name" value="PDZ_canonical"/>
    <property type="match status" value="1"/>
</dbReference>
<organism evidence="4 5">
    <name type="scientific">Lasius niger</name>
    <name type="common">Black garden ant</name>
    <dbReference type="NCBI Taxonomy" id="67767"/>
    <lineage>
        <taxon>Eukaryota</taxon>
        <taxon>Metazoa</taxon>
        <taxon>Ecdysozoa</taxon>
        <taxon>Arthropoda</taxon>
        <taxon>Hexapoda</taxon>
        <taxon>Insecta</taxon>
        <taxon>Pterygota</taxon>
        <taxon>Neoptera</taxon>
        <taxon>Endopterygota</taxon>
        <taxon>Hymenoptera</taxon>
        <taxon>Apocrita</taxon>
        <taxon>Aculeata</taxon>
        <taxon>Formicoidea</taxon>
        <taxon>Formicidae</taxon>
        <taxon>Formicinae</taxon>
        <taxon>Lasius</taxon>
        <taxon>Lasius</taxon>
    </lineage>
</organism>
<dbReference type="Proteomes" id="UP000036403">
    <property type="component" value="Unassembled WGS sequence"/>
</dbReference>